<dbReference type="SUPFAM" id="SSF56935">
    <property type="entry name" value="Porins"/>
    <property type="match status" value="1"/>
</dbReference>
<dbReference type="PROSITE" id="PS52016">
    <property type="entry name" value="TONB_DEPENDENT_REC_3"/>
    <property type="match status" value="1"/>
</dbReference>
<dbReference type="KEGG" id="alm:AO498_04765"/>
<dbReference type="STRING" id="1727163.AO498_04765"/>
<sequence>MKQKLVLGILFCLIPTIYSWAIQDTLRTIDLKEFQIQNLGQQNPIRPTPNIHNLQIIGGRKTEVINLSGLAVNLAEKTGRTLFAKVPGAFIYDMDGTGNQINVSVRGLDGHRSWEFNVRQNGVMINTDIYGYPASHYSMPMEAVERIELIRGTGALQYGQQFGGMLNYVLKSADSSKTFSLENITSIGSFGMLANFISIGGTKGKWSYYGYFQKRHSNGYREGAESQSDSEHIEINYKANKNLNLKAEVSRSTYLYRIPGPLNDLKFEENPTQATRTRNYYSPEIWIPAISMEGRLGKDTKFSLVGSGVFGQRSSVTFDAMADIPDAIHPETNDYFNRNVDIDNYHTRTVEGRVLHQYSLGNIKNNLSLSSRFFNNSFDRKQRGKGTTGSDYDLSISGKFPRDMNLKSKSISFALENQVLISQNFSLSPGVRIQQGSSELSGSISYLESSKVPVQIDYNFITLGINAEYKPSLTNRFYAGISQANRPVLFQDIIPSSPLYVISSNLEDSFGYNSEIGWESNPNEYLHFNATLFQTLIGNRIGNLLIEEEGQFLIQKSNIGDSKTSGLELLWDFEFYHSEKASISIYTSSSWMNARYIRGFISNGSENVSIKGNHVEAAPDWISRNGINYSSQSLQVSLQHQFVSQSFSDALNTQIPPPSGAVGPVPSYHLWDLQGIYQLQNLTFRASLLNILNKSYFTKRPQMYPGPGIWPSDGRSLTISIGIKI</sequence>
<dbReference type="EMBL" id="CP012836">
    <property type="protein sequence ID" value="AMQ55707.1"/>
    <property type="molecule type" value="Genomic_DNA"/>
</dbReference>
<proteinExistence type="inferred from homology"/>
<dbReference type="Gene3D" id="2.170.130.10">
    <property type="entry name" value="TonB-dependent receptor, plug domain"/>
    <property type="match status" value="1"/>
</dbReference>
<comment type="subcellular location">
    <subcellularLocation>
        <location evidence="1 7">Cell outer membrane</location>
        <topology evidence="1 7">Multi-pass membrane protein</topology>
    </subcellularLocation>
</comment>
<reference evidence="10" key="1">
    <citation type="submission" date="2015-09" db="EMBL/GenBank/DDBJ databases">
        <title>Complete sequence of Algoriphagus sp. M8-2.</title>
        <authorList>
            <person name="Shintani M."/>
        </authorList>
    </citation>
    <scope>NUCLEOTIDE SEQUENCE [LARGE SCALE GENOMIC DNA]</scope>
    <source>
        <strain evidence="10">M8-2</strain>
    </source>
</reference>
<dbReference type="Proteomes" id="UP000073816">
    <property type="component" value="Chromosome"/>
</dbReference>
<accession>A0A142EKQ2</accession>
<dbReference type="InterPro" id="IPR012910">
    <property type="entry name" value="Plug_dom"/>
</dbReference>
<dbReference type="GO" id="GO:0009279">
    <property type="term" value="C:cell outer membrane"/>
    <property type="evidence" value="ECO:0007669"/>
    <property type="project" value="UniProtKB-SubCell"/>
</dbReference>
<keyword evidence="3 7" id="KW-1134">Transmembrane beta strand</keyword>
<keyword evidence="2 7" id="KW-0813">Transport</keyword>
<keyword evidence="10" id="KW-1185">Reference proteome</keyword>
<dbReference type="PANTHER" id="PTHR30442:SF0">
    <property type="entry name" value="FE(3+) DICITRATE TRANSPORT PROTEIN FECA"/>
    <property type="match status" value="1"/>
</dbReference>
<dbReference type="PATRIC" id="fig|1727163.4.peg.990"/>
<dbReference type="OrthoDB" id="9758472at2"/>
<feature type="domain" description="TonB-dependent receptor plug" evidence="8">
    <location>
        <begin position="80"/>
        <end position="162"/>
    </location>
</feature>
<evidence type="ECO:0000259" key="8">
    <source>
        <dbReference type="Pfam" id="PF07715"/>
    </source>
</evidence>
<dbReference type="RefSeq" id="WP_067544315.1">
    <property type="nucleotide sequence ID" value="NZ_CP012836.1"/>
</dbReference>
<comment type="similarity">
    <text evidence="7">Belongs to the TonB-dependent receptor family.</text>
</comment>
<evidence type="ECO:0000256" key="5">
    <source>
        <dbReference type="ARBA" id="ARBA00023136"/>
    </source>
</evidence>
<dbReference type="Pfam" id="PF07715">
    <property type="entry name" value="Plug"/>
    <property type="match status" value="1"/>
</dbReference>
<evidence type="ECO:0000256" key="3">
    <source>
        <dbReference type="ARBA" id="ARBA00022452"/>
    </source>
</evidence>
<evidence type="ECO:0000256" key="7">
    <source>
        <dbReference type="PROSITE-ProRule" id="PRU01360"/>
    </source>
</evidence>
<dbReference type="PANTHER" id="PTHR30442">
    <property type="entry name" value="IRON III DICITRATE TRANSPORT PROTEIN FECA"/>
    <property type="match status" value="1"/>
</dbReference>
<gene>
    <name evidence="9" type="ORF">AO498_04765</name>
</gene>
<evidence type="ECO:0000256" key="1">
    <source>
        <dbReference type="ARBA" id="ARBA00004571"/>
    </source>
</evidence>
<evidence type="ECO:0000313" key="9">
    <source>
        <dbReference type="EMBL" id="AMQ55707.1"/>
    </source>
</evidence>
<dbReference type="InterPro" id="IPR039426">
    <property type="entry name" value="TonB-dep_rcpt-like"/>
</dbReference>
<keyword evidence="4 7" id="KW-0812">Transmembrane</keyword>
<evidence type="ECO:0000256" key="4">
    <source>
        <dbReference type="ARBA" id="ARBA00022692"/>
    </source>
</evidence>
<dbReference type="AlphaFoldDB" id="A0A142EKQ2"/>
<reference evidence="9 10" key="2">
    <citation type="journal article" date="2016" name="Genome Announc.">
        <title>Complete Genome Sequence of Algoriphagus sp. Strain M8-2, Isolated from a Brackish Lake.</title>
        <authorList>
            <person name="Muraguchi Y."/>
            <person name="Kushimoto K."/>
            <person name="Ohtsubo Y."/>
            <person name="Suzuki T."/>
            <person name="Dohra H."/>
            <person name="Kimbara K."/>
            <person name="Shintani M."/>
        </authorList>
    </citation>
    <scope>NUCLEOTIDE SEQUENCE [LARGE SCALE GENOMIC DNA]</scope>
    <source>
        <strain evidence="9 10">M8-2</strain>
    </source>
</reference>
<keyword evidence="6 7" id="KW-0998">Cell outer membrane</keyword>
<dbReference type="GO" id="GO:0033214">
    <property type="term" value="P:siderophore-iron import into cell"/>
    <property type="evidence" value="ECO:0007669"/>
    <property type="project" value="TreeGrafter"/>
</dbReference>
<keyword evidence="5 7" id="KW-0472">Membrane</keyword>
<name>A0A142EKQ2_9BACT</name>
<evidence type="ECO:0000256" key="6">
    <source>
        <dbReference type="ARBA" id="ARBA00023237"/>
    </source>
</evidence>
<dbReference type="Gene3D" id="2.40.170.20">
    <property type="entry name" value="TonB-dependent receptor, beta-barrel domain"/>
    <property type="match status" value="1"/>
</dbReference>
<protein>
    <recommendedName>
        <fullName evidence="8">TonB-dependent receptor plug domain-containing protein</fullName>
    </recommendedName>
</protein>
<evidence type="ECO:0000313" key="10">
    <source>
        <dbReference type="Proteomes" id="UP000073816"/>
    </source>
</evidence>
<dbReference type="InterPro" id="IPR036942">
    <property type="entry name" value="Beta-barrel_TonB_sf"/>
</dbReference>
<evidence type="ECO:0000256" key="2">
    <source>
        <dbReference type="ARBA" id="ARBA00022448"/>
    </source>
</evidence>
<organism evidence="9 10">
    <name type="scientific">Algoriphagus sanaruensis</name>
    <dbReference type="NCBI Taxonomy" id="1727163"/>
    <lineage>
        <taxon>Bacteria</taxon>
        <taxon>Pseudomonadati</taxon>
        <taxon>Bacteroidota</taxon>
        <taxon>Cytophagia</taxon>
        <taxon>Cytophagales</taxon>
        <taxon>Cyclobacteriaceae</taxon>
        <taxon>Algoriphagus</taxon>
    </lineage>
</organism>
<dbReference type="InterPro" id="IPR037066">
    <property type="entry name" value="Plug_dom_sf"/>
</dbReference>